<feature type="domain" description="AMP-dependent synthetase/ligase" evidence="1">
    <location>
        <begin position="109"/>
        <end position="281"/>
    </location>
</feature>
<proteinExistence type="predicted"/>
<accession>A0ABV6FZE5</accession>
<dbReference type="InterPro" id="IPR000873">
    <property type="entry name" value="AMP-dep_synth/lig_dom"/>
</dbReference>
<dbReference type="Pfam" id="PF00501">
    <property type="entry name" value="AMP-binding"/>
    <property type="match status" value="1"/>
</dbReference>
<dbReference type="RefSeq" id="WP_019951256.1">
    <property type="nucleotide sequence ID" value="NZ_JBHLVX010000005.1"/>
</dbReference>
<protein>
    <submittedName>
        <fullName evidence="3">AMP-binding protein</fullName>
    </submittedName>
</protein>
<evidence type="ECO:0000259" key="2">
    <source>
        <dbReference type="Pfam" id="PF22818"/>
    </source>
</evidence>
<dbReference type="InterPro" id="IPR045851">
    <property type="entry name" value="AMP-bd_C_sf"/>
</dbReference>
<dbReference type="Gene3D" id="3.10.129.10">
    <property type="entry name" value="Hotdog Thioesterase"/>
    <property type="match status" value="1"/>
</dbReference>
<feature type="domain" description="ApeI dehydratase-like" evidence="2">
    <location>
        <begin position="453"/>
        <end position="537"/>
    </location>
</feature>
<dbReference type="InterPro" id="IPR029069">
    <property type="entry name" value="HotDog_dom_sf"/>
</dbReference>
<sequence>MSLTPLSAAPWSKGDADDIVAVSTTASRRRAALLDAVARWAGAALPAGEVALFEPDPWRFVTALLGLWHAGRRVWLPGDNLPATRAALAGQGVTLLDGTLATTTAPALPVTALAAQQPAVVLFTSGSSGTPTPIQRTLSQLDGEVHAFYRHWPLGPGAVISQVSHQHTWGLTAGLLRALVENRPFGLETLSWPEQLDASLARLSVSAVISAPPQLSRLPNTPSGPGERRPQRIFSAAAALSPATARDVEARFGAPVVEIFGSSECGALGFRQPARETLWTPLDDVSLTAHAAGARLVSPRCVDDNGAAADRIALVEATPQRFRLLGRADRIVKIGARRVSLEGMARHLECAPGVNAAHCLALDHAGGRIGTLVALDEERLPAHHEARRALIAALREHLSATFEAVTLPRFWRFVTRLPRNTQGKLTHAAARALFDDLDDRRQPRWLGTEQLGANDWRLTLEIPERLASLAGHFPARPMVPGIVLIQWARQRAEALFDNPGGWRDLHRVRFPAALLPGDRATLTLGRSANRRLAVRLFSHRGDHLQMTLLPAGDVS</sequence>
<dbReference type="PANTHER" id="PTHR45398:SF1">
    <property type="entry name" value="ENZYME, PUTATIVE (JCVI)-RELATED"/>
    <property type="match status" value="1"/>
</dbReference>
<evidence type="ECO:0000313" key="3">
    <source>
        <dbReference type="EMBL" id="MFC0266684.1"/>
    </source>
</evidence>
<evidence type="ECO:0000313" key="4">
    <source>
        <dbReference type="Proteomes" id="UP001589814"/>
    </source>
</evidence>
<dbReference type="InterPro" id="IPR054545">
    <property type="entry name" value="ApeI-like"/>
</dbReference>
<dbReference type="InterPro" id="IPR042099">
    <property type="entry name" value="ANL_N_sf"/>
</dbReference>
<keyword evidence="4" id="KW-1185">Reference proteome</keyword>
<dbReference type="SUPFAM" id="SSF56801">
    <property type="entry name" value="Acetyl-CoA synthetase-like"/>
    <property type="match status" value="1"/>
</dbReference>
<organism evidence="3 4">
    <name type="scientific">Kushneria aurantia</name>
    <dbReference type="NCBI Taxonomy" id="504092"/>
    <lineage>
        <taxon>Bacteria</taxon>
        <taxon>Pseudomonadati</taxon>
        <taxon>Pseudomonadota</taxon>
        <taxon>Gammaproteobacteria</taxon>
        <taxon>Oceanospirillales</taxon>
        <taxon>Halomonadaceae</taxon>
        <taxon>Kushneria</taxon>
    </lineage>
</organism>
<dbReference type="Gene3D" id="3.40.50.12780">
    <property type="entry name" value="N-terminal domain of ligase-like"/>
    <property type="match status" value="1"/>
</dbReference>
<dbReference type="Pfam" id="PF22818">
    <property type="entry name" value="ApeI-like"/>
    <property type="match status" value="1"/>
</dbReference>
<reference evidence="3 4" key="1">
    <citation type="submission" date="2024-09" db="EMBL/GenBank/DDBJ databases">
        <authorList>
            <person name="Sun Q."/>
            <person name="Mori K."/>
        </authorList>
    </citation>
    <scope>NUCLEOTIDE SEQUENCE [LARGE SCALE GENOMIC DNA]</scope>
    <source>
        <strain evidence="3 4">CCM 7415</strain>
    </source>
</reference>
<evidence type="ECO:0000259" key="1">
    <source>
        <dbReference type="Pfam" id="PF00501"/>
    </source>
</evidence>
<dbReference type="EMBL" id="JBHLVX010000005">
    <property type="protein sequence ID" value="MFC0266684.1"/>
    <property type="molecule type" value="Genomic_DNA"/>
</dbReference>
<dbReference type="Proteomes" id="UP001589814">
    <property type="component" value="Unassembled WGS sequence"/>
</dbReference>
<name>A0ABV6FZE5_9GAMM</name>
<dbReference type="SUPFAM" id="SSF54637">
    <property type="entry name" value="Thioesterase/thiol ester dehydrase-isomerase"/>
    <property type="match status" value="1"/>
</dbReference>
<comment type="caution">
    <text evidence="3">The sequence shown here is derived from an EMBL/GenBank/DDBJ whole genome shotgun (WGS) entry which is preliminary data.</text>
</comment>
<gene>
    <name evidence="3" type="ORF">ACFFHW_01515</name>
</gene>
<dbReference type="PANTHER" id="PTHR45398">
    <property type="match status" value="1"/>
</dbReference>
<dbReference type="Gene3D" id="3.30.300.30">
    <property type="match status" value="1"/>
</dbReference>